<feature type="chain" id="PRO_5035421061" evidence="1">
    <location>
        <begin position="23"/>
        <end position="145"/>
    </location>
</feature>
<gene>
    <name evidence="2" type="ORF">PTTT1_LOCUS3212</name>
</gene>
<reference evidence="2" key="1">
    <citation type="submission" date="2022-02" db="EMBL/GenBank/DDBJ databases">
        <authorList>
            <person name="Giguere J D."/>
        </authorList>
    </citation>
    <scope>NUCLEOTIDE SEQUENCE</scope>
    <source>
        <strain evidence="2">CCAP 1055/1</strain>
    </source>
</reference>
<evidence type="ECO:0000313" key="2">
    <source>
        <dbReference type="EMBL" id="CAG9277242.1"/>
    </source>
</evidence>
<name>A0A8J9RYI9_PHATR</name>
<feature type="signal peptide" evidence="1">
    <location>
        <begin position="1"/>
        <end position="22"/>
    </location>
</feature>
<dbReference type="EMBL" id="OU594942">
    <property type="protein sequence ID" value="CAG9277242.1"/>
    <property type="molecule type" value="Genomic_DNA"/>
</dbReference>
<organism evidence="2">
    <name type="scientific">Phaeodactylum tricornutum</name>
    <name type="common">Diatom</name>
    <dbReference type="NCBI Taxonomy" id="2850"/>
    <lineage>
        <taxon>Eukaryota</taxon>
        <taxon>Sar</taxon>
        <taxon>Stramenopiles</taxon>
        <taxon>Ochrophyta</taxon>
        <taxon>Bacillariophyta</taxon>
        <taxon>Bacillariophyceae</taxon>
        <taxon>Bacillariophycidae</taxon>
        <taxon>Naviculales</taxon>
        <taxon>Phaeodactylaceae</taxon>
        <taxon>Phaeodactylum</taxon>
    </lineage>
</organism>
<keyword evidence="1" id="KW-0732">Signal</keyword>
<proteinExistence type="predicted"/>
<dbReference type="AlphaFoldDB" id="A0A8J9RYI9"/>
<evidence type="ECO:0000256" key="1">
    <source>
        <dbReference type="SAM" id="SignalP"/>
    </source>
</evidence>
<protein>
    <submittedName>
        <fullName evidence="2">Uncharacterized protein</fullName>
    </submittedName>
</protein>
<sequence>MKSFTTTLFVCTIALLAGPACAWVIPKQLRHAAAAAAIAGAVATTPLVADAVSFSDKYSGFYDDPKHPGCERLITASGASASISLRDGTPGCNKGEKTKKYKVVGEIAGDKITVDFSGKGGPRNIEGSWTGDGIQWADGNKWSKL</sequence>
<accession>A0A8J9RYI9</accession>
<dbReference type="Proteomes" id="UP000836788">
    <property type="component" value="Chromosome 1"/>
</dbReference>